<name>A0A9P7BFM5_9ASCO</name>
<dbReference type="Proteomes" id="UP000697127">
    <property type="component" value="Unassembled WGS sequence"/>
</dbReference>
<protein>
    <submittedName>
        <fullName evidence="2">Uncharacterized protein</fullName>
    </submittedName>
</protein>
<reference evidence="2" key="1">
    <citation type="submission" date="2020-11" db="EMBL/GenBank/DDBJ databases">
        <title>Kefir isolates.</title>
        <authorList>
            <person name="Marcisauskas S."/>
            <person name="Kim Y."/>
            <person name="Blasche S."/>
        </authorList>
    </citation>
    <scope>NUCLEOTIDE SEQUENCE</scope>
    <source>
        <strain evidence="2">Olga-1</strain>
    </source>
</reference>
<organism evidence="2 3">
    <name type="scientific">Pichia californica</name>
    <dbReference type="NCBI Taxonomy" id="460514"/>
    <lineage>
        <taxon>Eukaryota</taxon>
        <taxon>Fungi</taxon>
        <taxon>Dikarya</taxon>
        <taxon>Ascomycota</taxon>
        <taxon>Saccharomycotina</taxon>
        <taxon>Pichiomycetes</taxon>
        <taxon>Pichiales</taxon>
        <taxon>Pichiaceae</taxon>
        <taxon>Pichia</taxon>
    </lineage>
</organism>
<dbReference type="AlphaFoldDB" id="A0A9P7BFM5"/>
<accession>A0A9P7BFM5</accession>
<proteinExistence type="predicted"/>
<evidence type="ECO:0000313" key="2">
    <source>
        <dbReference type="EMBL" id="KAG0689101.1"/>
    </source>
</evidence>
<gene>
    <name evidence="2" type="ORF">C6P40_000128</name>
</gene>
<evidence type="ECO:0000313" key="3">
    <source>
        <dbReference type="Proteomes" id="UP000697127"/>
    </source>
</evidence>
<evidence type="ECO:0000256" key="1">
    <source>
        <dbReference type="SAM" id="MobiDB-lite"/>
    </source>
</evidence>
<comment type="caution">
    <text evidence="2">The sequence shown here is derived from an EMBL/GenBank/DDBJ whole genome shotgun (WGS) entry which is preliminary data.</text>
</comment>
<feature type="region of interest" description="Disordered" evidence="1">
    <location>
        <begin position="1"/>
        <end position="21"/>
    </location>
</feature>
<keyword evidence="3" id="KW-1185">Reference proteome</keyword>
<sequence>MENNNLLVKRNDTAIGGPFSPDSKDKFRACLPVTNTELNHKRTRNTTTNRVFPLPSDIPTDAKTAKYLNNTTWTSRPLNAERQILNQEFTLESIPSSISWSLRI</sequence>
<dbReference type="EMBL" id="PUHW01000101">
    <property type="protein sequence ID" value="KAG0689101.1"/>
    <property type="molecule type" value="Genomic_DNA"/>
</dbReference>